<keyword evidence="2" id="KW-0227">DNA damage</keyword>
<dbReference type="SMART" id="SM00465">
    <property type="entry name" value="GIYc"/>
    <property type="match status" value="1"/>
</dbReference>
<keyword evidence="1" id="KW-0963">Cytoplasm</keyword>
<dbReference type="PROSITE" id="PS50151">
    <property type="entry name" value="UVR"/>
    <property type="match status" value="1"/>
</dbReference>
<evidence type="ECO:0000256" key="2">
    <source>
        <dbReference type="ARBA" id="ARBA00022763"/>
    </source>
</evidence>
<dbReference type="NCBIfam" id="TIGR00194">
    <property type="entry name" value="uvrC"/>
    <property type="match status" value="1"/>
</dbReference>
<dbReference type="SUPFAM" id="SSF82771">
    <property type="entry name" value="GIY-YIG endonuclease"/>
    <property type="match status" value="1"/>
</dbReference>
<dbReference type="FunFam" id="3.40.1440.10:FF:000001">
    <property type="entry name" value="UvrABC system protein C"/>
    <property type="match status" value="1"/>
</dbReference>
<dbReference type="EMBL" id="CABIKM010000001">
    <property type="protein sequence ID" value="VUZ83797.1"/>
    <property type="molecule type" value="Genomic_DNA"/>
</dbReference>
<evidence type="ECO:0000313" key="9">
    <source>
        <dbReference type="EMBL" id="VUZ83797.1"/>
    </source>
</evidence>
<dbReference type="Pfam" id="PF01541">
    <property type="entry name" value="GIY-YIG"/>
    <property type="match status" value="1"/>
</dbReference>
<keyword evidence="5" id="KW-0234">DNA repair</keyword>
<dbReference type="GO" id="GO:0009381">
    <property type="term" value="F:excinuclease ABC activity"/>
    <property type="evidence" value="ECO:0007669"/>
    <property type="project" value="InterPro"/>
</dbReference>
<protein>
    <submittedName>
        <fullName evidence="9">UvrABC system protein C</fullName>
    </submittedName>
</protein>
<dbReference type="PANTHER" id="PTHR30562:SF1">
    <property type="entry name" value="UVRABC SYSTEM PROTEIN C"/>
    <property type="match status" value="1"/>
</dbReference>
<dbReference type="GO" id="GO:0006289">
    <property type="term" value="P:nucleotide-excision repair"/>
    <property type="evidence" value="ECO:0007669"/>
    <property type="project" value="InterPro"/>
</dbReference>
<dbReference type="PROSITE" id="PS50164">
    <property type="entry name" value="GIY_YIG"/>
    <property type="match status" value="1"/>
</dbReference>
<dbReference type="InterPro" id="IPR038476">
    <property type="entry name" value="UvrC_RNase_H_dom_sf"/>
</dbReference>
<accession>A0A564ZFZ5</accession>
<dbReference type="Gene3D" id="1.10.150.20">
    <property type="entry name" value="5' to 3' exonuclease, C-terminal subdomain"/>
    <property type="match status" value="1"/>
</dbReference>
<dbReference type="InterPro" id="IPR035901">
    <property type="entry name" value="GIY-YIG_endonuc_sf"/>
</dbReference>
<dbReference type="PANTHER" id="PTHR30562">
    <property type="entry name" value="UVRC/OXIDOREDUCTASE"/>
    <property type="match status" value="1"/>
</dbReference>
<dbReference type="Pfam" id="PF22920">
    <property type="entry name" value="UvrC_RNaseH"/>
    <property type="match status" value="1"/>
</dbReference>
<feature type="domain" description="UvrC family homology region profile" evidence="8">
    <location>
        <begin position="268"/>
        <end position="488"/>
    </location>
</feature>
<sequence>TYVTDFRLRTLTMMQAIDRLQEKVKDLPDAPGVYLFRDARGHVLYIGKALSLRKRVGSYFTEAADTPDRPLIRPMVEQIADLEFIITANELEALILESNLIKSHKPRYNILLKDDKHYPFLKLDLNDPFPWVQVVRRIKDDGALYYGPYVPTTAMWDVLALVNKTIPLRKCRSIKGRRLCLEYHLGRCLGPCEGLISQQAYGELVDQARLLLEGKDQELTKRLETQMQQAAEALEYERAATYRDQIASLRQVFERQRVISPRDEDLDIFGLAAEGGEAQVQLFLVRRGRLIGRETFAFESTTETVGELLTAVLKQFYLGARDIPREILLSHPVDDASLIAAWLASRANRRVELRVPRRGRKARLIQLALTNAQEALALSLRSLQGREAALKELQAALDLPAPPKRIEAYDISNISGALAVGSQVVWEDGRPKKSAYKRYKIKTVEGPDDFAMLAEVVRRRLHKAEEMPPPDLMLLDGGRGQLNAALGVARELGLHTLPMVSLAKEEELVFHPHKSAPIALPERSRARQLLQQIRDESHRFAITYHRALRGKSAIRSLLDDVPGIGAKRRRALLTRFGSLRRLREASIDELRRAAGISESLAVTIHDVVGAVSA</sequence>
<evidence type="ECO:0000259" key="8">
    <source>
        <dbReference type="PROSITE" id="PS50165"/>
    </source>
</evidence>
<dbReference type="Proteomes" id="UP000334340">
    <property type="component" value="Unassembled WGS sequence"/>
</dbReference>
<evidence type="ECO:0000259" key="6">
    <source>
        <dbReference type="PROSITE" id="PS50151"/>
    </source>
</evidence>
<evidence type="ECO:0000313" key="10">
    <source>
        <dbReference type="Proteomes" id="UP000334340"/>
    </source>
</evidence>
<dbReference type="HAMAP" id="MF_00203">
    <property type="entry name" value="UvrC"/>
    <property type="match status" value="1"/>
</dbReference>
<dbReference type="Gene3D" id="4.10.860.10">
    <property type="entry name" value="UVR domain"/>
    <property type="match status" value="1"/>
</dbReference>
<gene>
    <name evidence="9" type="primary">uvrC</name>
    <name evidence="9" type="ORF">MELA_00155</name>
</gene>
<keyword evidence="10" id="KW-1185">Reference proteome</keyword>
<name>A0A564ZFZ5_9BACT</name>
<keyword evidence="3" id="KW-0228">DNA excision</keyword>
<dbReference type="Pfam" id="PF02151">
    <property type="entry name" value="UVR"/>
    <property type="match status" value="1"/>
</dbReference>
<evidence type="ECO:0000256" key="5">
    <source>
        <dbReference type="ARBA" id="ARBA00023204"/>
    </source>
</evidence>
<dbReference type="GO" id="GO:0009380">
    <property type="term" value="C:excinuclease repair complex"/>
    <property type="evidence" value="ECO:0007669"/>
    <property type="project" value="InterPro"/>
</dbReference>
<dbReference type="Pfam" id="PF14520">
    <property type="entry name" value="HHH_5"/>
    <property type="match status" value="1"/>
</dbReference>
<evidence type="ECO:0000259" key="7">
    <source>
        <dbReference type="PROSITE" id="PS50164"/>
    </source>
</evidence>
<dbReference type="InterPro" id="IPR001943">
    <property type="entry name" value="UVR_dom"/>
</dbReference>
<feature type="non-terminal residue" evidence="9">
    <location>
        <position position="1"/>
    </location>
</feature>
<proteinExistence type="inferred from homology"/>
<dbReference type="CDD" id="cd10434">
    <property type="entry name" value="GIY-YIG_UvrC_Cho"/>
    <property type="match status" value="1"/>
</dbReference>
<keyword evidence="4" id="KW-0267">Excision nuclease</keyword>
<dbReference type="InterPro" id="IPR000305">
    <property type="entry name" value="GIY-YIG_endonuc"/>
</dbReference>
<dbReference type="InterPro" id="IPR047296">
    <property type="entry name" value="GIY-YIG_UvrC_Cho"/>
</dbReference>
<evidence type="ECO:0000256" key="4">
    <source>
        <dbReference type="ARBA" id="ARBA00022881"/>
    </source>
</evidence>
<feature type="domain" description="UVR" evidence="6">
    <location>
        <begin position="217"/>
        <end position="252"/>
    </location>
</feature>
<dbReference type="InterPro" id="IPR036876">
    <property type="entry name" value="UVR_dom_sf"/>
</dbReference>
<dbReference type="Gene3D" id="3.40.1440.10">
    <property type="entry name" value="GIY-YIG endonuclease"/>
    <property type="match status" value="1"/>
</dbReference>
<dbReference type="InterPro" id="IPR001162">
    <property type="entry name" value="UvrC_RNase_H_dom"/>
</dbReference>
<feature type="domain" description="GIY-YIG" evidence="7">
    <location>
        <begin position="29"/>
        <end position="110"/>
    </location>
</feature>
<dbReference type="AlphaFoldDB" id="A0A564ZFZ5"/>
<dbReference type="Gene3D" id="3.30.420.340">
    <property type="entry name" value="UvrC, RNAse H endonuclease domain"/>
    <property type="match status" value="1"/>
</dbReference>
<dbReference type="Pfam" id="PF08459">
    <property type="entry name" value="UvrC_RNaseH_dom"/>
    <property type="match status" value="1"/>
</dbReference>
<dbReference type="PROSITE" id="PS50165">
    <property type="entry name" value="UVRC"/>
    <property type="match status" value="1"/>
</dbReference>
<reference evidence="9 10" key="1">
    <citation type="submission" date="2019-07" db="EMBL/GenBank/DDBJ databases">
        <authorList>
            <person name="Cremers G."/>
        </authorList>
    </citation>
    <scope>NUCLEOTIDE SEQUENCE [LARGE SCALE GENOMIC DNA]</scope>
</reference>
<organism evidence="9 10">
    <name type="scientific">Candidatus Methylomirabilis lanthanidiphila</name>
    <dbReference type="NCBI Taxonomy" id="2211376"/>
    <lineage>
        <taxon>Bacteria</taxon>
        <taxon>Candidatus Methylomirabilota</taxon>
        <taxon>Candidatus Methylomirabilia</taxon>
        <taxon>Candidatus Methylomirabilales</taxon>
        <taxon>Candidatus Methylomirabilaceae</taxon>
        <taxon>Candidatus Methylomirabilis</taxon>
    </lineage>
</organism>
<dbReference type="InterPro" id="IPR004791">
    <property type="entry name" value="UvrC"/>
</dbReference>
<dbReference type="SUPFAM" id="SSF46600">
    <property type="entry name" value="C-terminal UvrC-binding domain of UvrB"/>
    <property type="match status" value="1"/>
</dbReference>
<dbReference type="InterPro" id="IPR050066">
    <property type="entry name" value="UvrABC_protein_C"/>
</dbReference>
<dbReference type="SUPFAM" id="SSF47781">
    <property type="entry name" value="RuvA domain 2-like"/>
    <property type="match status" value="1"/>
</dbReference>
<evidence type="ECO:0000256" key="3">
    <source>
        <dbReference type="ARBA" id="ARBA00022769"/>
    </source>
</evidence>
<dbReference type="InterPro" id="IPR010994">
    <property type="entry name" value="RuvA_2-like"/>
</dbReference>
<evidence type="ECO:0000256" key="1">
    <source>
        <dbReference type="ARBA" id="ARBA00022490"/>
    </source>
</evidence>